<dbReference type="Gene3D" id="1.10.3730.20">
    <property type="match status" value="1"/>
</dbReference>
<dbReference type="AlphaFoldDB" id="A0A2H4ZWK9"/>
<keyword evidence="1" id="KW-0812">Transmembrane</keyword>
<gene>
    <name evidence="2" type="ORF">BVU17_04805</name>
</gene>
<feature type="transmembrane region" description="Helical" evidence="1">
    <location>
        <begin position="6"/>
        <end position="24"/>
    </location>
</feature>
<dbReference type="GO" id="GO:0005886">
    <property type="term" value="C:plasma membrane"/>
    <property type="evidence" value="ECO:0007669"/>
    <property type="project" value="InterPro"/>
</dbReference>
<feature type="transmembrane region" description="Helical" evidence="1">
    <location>
        <begin position="36"/>
        <end position="57"/>
    </location>
</feature>
<dbReference type="KEGG" id="hta:BVU17_04805"/>
<dbReference type="EMBL" id="CP019154">
    <property type="protein sequence ID" value="AUG46871.1"/>
    <property type="molecule type" value="Genomic_DNA"/>
</dbReference>
<dbReference type="Pfam" id="PF00893">
    <property type="entry name" value="Multi_Drug_Res"/>
    <property type="match status" value="1"/>
</dbReference>
<dbReference type="InterPro" id="IPR045324">
    <property type="entry name" value="Small_multidrug_res"/>
</dbReference>
<evidence type="ECO:0000313" key="2">
    <source>
        <dbReference type="EMBL" id="AUG46871.1"/>
    </source>
</evidence>
<dbReference type="Proteomes" id="UP000242917">
    <property type="component" value="Chromosome I"/>
</dbReference>
<protein>
    <submittedName>
        <fullName evidence="2">QacE family quaternary ammonium compound efflux SMR transporter</fullName>
    </submittedName>
</protein>
<organism evidence="2 3">
    <name type="scientific">Haloarcula taiwanensis</name>
    <dbReference type="NCBI Taxonomy" id="1932004"/>
    <lineage>
        <taxon>Archaea</taxon>
        <taxon>Methanobacteriati</taxon>
        <taxon>Methanobacteriota</taxon>
        <taxon>Stenosarchaea group</taxon>
        <taxon>Halobacteria</taxon>
        <taxon>Halobacteriales</taxon>
        <taxon>Haloarculaceae</taxon>
        <taxon>Haloarcula</taxon>
    </lineage>
</organism>
<feature type="transmembrane region" description="Helical" evidence="1">
    <location>
        <begin position="63"/>
        <end position="82"/>
    </location>
</feature>
<dbReference type="SUPFAM" id="SSF103481">
    <property type="entry name" value="Multidrug resistance efflux transporter EmrE"/>
    <property type="match status" value="1"/>
</dbReference>
<accession>A0A2H4ZWK9</accession>
<name>A0A2H4ZWK9_9EURY</name>
<evidence type="ECO:0000313" key="3">
    <source>
        <dbReference type="Proteomes" id="UP000242917"/>
    </source>
</evidence>
<keyword evidence="3" id="KW-1185">Reference proteome</keyword>
<evidence type="ECO:0000256" key="1">
    <source>
        <dbReference type="SAM" id="Phobius"/>
    </source>
</evidence>
<proteinExistence type="predicted"/>
<dbReference type="OrthoDB" id="121740at2157"/>
<dbReference type="InterPro" id="IPR037185">
    <property type="entry name" value="EmrE-like"/>
</dbReference>
<keyword evidence="1" id="KW-1133">Transmembrane helix</keyword>
<sequence>MNPYAFLGAVIVSELLGTTSLKLSEGFPRPVPRLGVVYGTWAALGIVGVVAIGTVVFDRPIDLPGAVGILRIIIGVYCVTVLSETSAH</sequence>
<keyword evidence="1" id="KW-0472">Membrane</keyword>
<dbReference type="GO" id="GO:0022857">
    <property type="term" value="F:transmembrane transporter activity"/>
    <property type="evidence" value="ECO:0007669"/>
    <property type="project" value="InterPro"/>
</dbReference>
<reference evidence="2 3" key="1">
    <citation type="submission" date="2017-01" db="EMBL/GenBank/DDBJ databases">
        <title>A Red Light-Sensitive Sensory Rhodopsin I From Haloarcula taiwanensis, A New Haloarchaeon Isolated From Taiwan.</title>
        <authorList>
            <person name="Yang C.-S."/>
            <person name="Han Y.-A."/>
            <person name="Chen P.-C."/>
            <person name="Ng W.V."/>
            <person name="Chen T.-W."/>
        </authorList>
    </citation>
    <scope>NUCLEOTIDE SEQUENCE [LARGE SCALE GENOMIC DNA]</scope>
    <source>
        <strain evidence="2 3">Taiwanensis</strain>
    </source>
</reference>